<dbReference type="EMBL" id="BAABME010012706">
    <property type="protein sequence ID" value="GAA0185440.1"/>
    <property type="molecule type" value="Genomic_DNA"/>
</dbReference>
<evidence type="ECO:0008006" key="4">
    <source>
        <dbReference type="Google" id="ProtNLM"/>
    </source>
</evidence>
<dbReference type="InterPro" id="IPR040256">
    <property type="entry name" value="At4g02000-like"/>
</dbReference>
<dbReference type="PANTHER" id="PTHR31286">
    <property type="entry name" value="GLYCINE-RICH CELL WALL STRUCTURAL PROTEIN 1.8-LIKE"/>
    <property type="match status" value="1"/>
</dbReference>
<organism evidence="2 3">
    <name type="scientific">Lithospermum erythrorhizon</name>
    <name type="common">Purple gromwell</name>
    <name type="synonym">Lithospermum officinale var. erythrorhizon</name>
    <dbReference type="NCBI Taxonomy" id="34254"/>
    <lineage>
        <taxon>Eukaryota</taxon>
        <taxon>Viridiplantae</taxon>
        <taxon>Streptophyta</taxon>
        <taxon>Embryophyta</taxon>
        <taxon>Tracheophyta</taxon>
        <taxon>Spermatophyta</taxon>
        <taxon>Magnoliopsida</taxon>
        <taxon>eudicotyledons</taxon>
        <taxon>Gunneridae</taxon>
        <taxon>Pentapetalae</taxon>
        <taxon>asterids</taxon>
        <taxon>lamiids</taxon>
        <taxon>Boraginales</taxon>
        <taxon>Boraginaceae</taxon>
        <taxon>Boraginoideae</taxon>
        <taxon>Lithospermeae</taxon>
        <taxon>Lithospermum</taxon>
    </lineage>
</organism>
<proteinExistence type="predicted"/>
<protein>
    <recommendedName>
        <fullName evidence="4">DUF4283 domain-containing protein</fullName>
    </recommendedName>
</protein>
<comment type="caution">
    <text evidence="2">The sequence shown here is derived from an EMBL/GenBank/DDBJ whole genome shotgun (WGS) entry which is preliminary data.</text>
</comment>
<gene>
    <name evidence="2" type="ORF">LIER_32728</name>
</gene>
<accession>A0AAV3RX60</accession>
<reference evidence="2 3" key="1">
    <citation type="submission" date="2024-01" db="EMBL/GenBank/DDBJ databases">
        <title>The complete chloroplast genome sequence of Lithospermum erythrorhizon: insights into the phylogenetic relationship among Boraginaceae species and the maternal lineages of purple gromwells.</title>
        <authorList>
            <person name="Okada T."/>
            <person name="Watanabe K."/>
        </authorList>
    </citation>
    <scope>NUCLEOTIDE SEQUENCE [LARGE SCALE GENOMIC DNA]</scope>
</reference>
<sequence length="222" mass="25673">MNYVLIGKFSPKLEEIKEFFVNLKFKGEYNISIYDPKHLFIELTLLEDRNKLWMKQVCFISILPMRIFKWDANFNPSKESSIRPVWVSFHGLPLYLLIEYGLASVANTIDTPIRFDSFNINRVKLGVATVCVELDISLPRVHTVWVNFEDEEDPILDEGFWQKGEYEFIPPYCVECSHIGHTQEACKRLAAANLKGKSKVDAVAHPPPKRFKDHNNTPKKGV</sequence>
<dbReference type="Proteomes" id="UP001454036">
    <property type="component" value="Unassembled WGS sequence"/>
</dbReference>
<name>A0AAV3RX60_LITER</name>
<evidence type="ECO:0000313" key="3">
    <source>
        <dbReference type="Proteomes" id="UP001454036"/>
    </source>
</evidence>
<evidence type="ECO:0000313" key="2">
    <source>
        <dbReference type="EMBL" id="GAA0185440.1"/>
    </source>
</evidence>
<dbReference type="PANTHER" id="PTHR31286:SF180">
    <property type="entry name" value="OS10G0362600 PROTEIN"/>
    <property type="match status" value="1"/>
</dbReference>
<keyword evidence="3" id="KW-1185">Reference proteome</keyword>
<feature type="region of interest" description="Disordered" evidence="1">
    <location>
        <begin position="198"/>
        <end position="222"/>
    </location>
</feature>
<dbReference type="AlphaFoldDB" id="A0AAV3RX60"/>
<evidence type="ECO:0000256" key="1">
    <source>
        <dbReference type="SAM" id="MobiDB-lite"/>
    </source>
</evidence>